<sequence length="279" mass="30021">MHDTSCLHLRLPPNRFWNPLIVPDPALPAIHLSEPAPGGPGPTQALVCVLTYFGLQLALSLPLYPLLGWLRRHPAVTAHGWGPDLLLWATCLDLGIAGLIMLGVTRKLWPQAWAREGSDGLGFAAAAPRQWLAGALVGLIVIPLLGSWLTEWLAHGQTITEQIDALITDAGRWARIPIVLLTVTLVPVVEETLFRGVLLSALRQRFPRAMAVCLTSAAFALAHLGSFDYQWYALPALALFAWALAELRIRSGSIWPGVAAHACNNAVAIIAILGSPHAG</sequence>
<dbReference type="EMBL" id="CP003350">
    <property type="protein sequence ID" value="AFC85992.1"/>
    <property type="molecule type" value="Genomic_DNA"/>
</dbReference>
<keyword evidence="3" id="KW-0645">Protease</keyword>
<proteinExistence type="predicted"/>
<dbReference type="GO" id="GO:0080120">
    <property type="term" value="P:CAAX-box protein maturation"/>
    <property type="evidence" value="ECO:0007669"/>
    <property type="project" value="UniProtKB-ARBA"/>
</dbReference>
<name>H8L6K9_FRAAD</name>
<organism evidence="3 4">
    <name type="scientific">Frateuria aurantia (strain ATCC 33424 / DSM 6220 / KCTC 2777 / LMG 1558 / NBRC 3245 / NCIMB 13370)</name>
    <name type="common">Acetobacter aurantius</name>
    <dbReference type="NCBI Taxonomy" id="767434"/>
    <lineage>
        <taxon>Bacteria</taxon>
        <taxon>Pseudomonadati</taxon>
        <taxon>Pseudomonadota</taxon>
        <taxon>Gammaproteobacteria</taxon>
        <taxon>Lysobacterales</taxon>
        <taxon>Rhodanobacteraceae</taxon>
        <taxon>Frateuria</taxon>
    </lineage>
</organism>
<dbReference type="HOGENOM" id="CLU_081519_0_0_6"/>
<dbReference type="GO" id="GO:0006508">
    <property type="term" value="P:proteolysis"/>
    <property type="evidence" value="ECO:0007669"/>
    <property type="project" value="UniProtKB-KW"/>
</dbReference>
<dbReference type="GO" id="GO:0004175">
    <property type="term" value="F:endopeptidase activity"/>
    <property type="evidence" value="ECO:0007669"/>
    <property type="project" value="UniProtKB-ARBA"/>
</dbReference>
<keyword evidence="1" id="KW-0472">Membrane</keyword>
<gene>
    <name evidence="3" type="ordered locus">Fraau_1573</name>
</gene>
<evidence type="ECO:0000256" key="1">
    <source>
        <dbReference type="SAM" id="Phobius"/>
    </source>
</evidence>
<feature type="transmembrane region" description="Helical" evidence="1">
    <location>
        <begin position="131"/>
        <end position="154"/>
    </location>
</feature>
<keyword evidence="3" id="KW-0378">Hydrolase</keyword>
<keyword evidence="4" id="KW-1185">Reference proteome</keyword>
<feature type="transmembrane region" description="Helical" evidence="1">
    <location>
        <begin position="85"/>
        <end position="105"/>
    </location>
</feature>
<keyword evidence="1" id="KW-1133">Transmembrane helix</keyword>
<dbReference type="Proteomes" id="UP000005234">
    <property type="component" value="Chromosome"/>
</dbReference>
<feature type="transmembrane region" description="Helical" evidence="1">
    <location>
        <begin position="174"/>
        <end position="194"/>
    </location>
</feature>
<protein>
    <submittedName>
        <fullName evidence="3">Putative metal-dependent membrane protease</fullName>
    </submittedName>
</protein>
<dbReference type="InterPro" id="IPR052710">
    <property type="entry name" value="CAAX_protease"/>
</dbReference>
<dbReference type="PANTHER" id="PTHR36435:SF1">
    <property type="entry name" value="CAAX AMINO TERMINAL PROTEASE FAMILY PROTEIN"/>
    <property type="match status" value="1"/>
</dbReference>
<evidence type="ECO:0000259" key="2">
    <source>
        <dbReference type="Pfam" id="PF02517"/>
    </source>
</evidence>
<feature type="domain" description="CAAX prenyl protease 2/Lysostaphin resistance protein A-like" evidence="2">
    <location>
        <begin position="175"/>
        <end position="267"/>
    </location>
</feature>
<dbReference type="eggNOG" id="COG1266">
    <property type="taxonomic scope" value="Bacteria"/>
</dbReference>
<dbReference type="KEGG" id="fau:Fraau_1573"/>
<dbReference type="PANTHER" id="PTHR36435">
    <property type="entry name" value="SLR1288 PROTEIN"/>
    <property type="match status" value="1"/>
</dbReference>
<dbReference type="Pfam" id="PF02517">
    <property type="entry name" value="Rce1-like"/>
    <property type="match status" value="1"/>
</dbReference>
<reference evidence="3" key="1">
    <citation type="submission" date="2012-02" db="EMBL/GenBank/DDBJ databases">
        <title>The complete genome of Frateuria aurantia DSM 6220.</title>
        <authorList>
            <consortium name="US DOE Joint Genome Institute (JGI-PGF)"/>
            <person name="Lucas S."/>
            <person name="Copeland A."/>
            <person name="Lapidus A."/>
            <person name="Glavina del Rio T."/>
            <person name="Dalin E."/>
            <person name="Tice H."/>
            <person name="Bruce D."/>
            <person name="Goodwin L."/>
            <person name="Pitluck S."/>
            <person name="Peters L."/>
            <person name="Ovchinnikova G."/>
            <person name="Teshima H."/>
            <person name="Kyrpides N."/>
            <person name="Mavromatis K."/>
            <person name="Ivanova N."/>
            <person name="Brettin T."/>
            <person name="Detter J.C."/>
            <person name="Han C."/>
            <person name="Larimer F."/>
            <person name="Land M."/>
            <person name="Hauser L."/>
            <person name="Markowitz V."/>
            <person name="Cheng J.-F."/>
            <person name="Hugenholtz P."/>
            <person name="Woyke T."/>
            <person name="Wu D."/>
            <person name="Brambilla E."/>
            <person name="Klenk H.-P."/>
            <person name="Eisen J.A."/>
        </authorList>
    </citation>
    <scope>NUCLEOTIDE SEQUENCE</scope>
    <source>
        <strain evidence="3">DSM 6220</strain>
    </source>
</reference>
<feature type="transmembrane region" description="Helical" evidence="1">
    <location>
        <begin position="206"/>
        <end position="223"/>
    </location>
</feature>
<evidence type="ECO:0000313" key="4">
    <source>
        <dbReference type="Proteomes" id="UP000005234"/>
    </source>
</evidence>
<accession>H8L6K9</accession>
<keyword evidence="1" id="KW-0812">Transmembrane</keyword>
<dbReference type="AlphaFoldDB" id="H8L6K9"/>
<evidence type="ECO:0000313" key="3">
    <source>
        <dbReference type="EMBL" id="AFC85992.1"/>
    </source>
</evidence>
<dbReference type="STRING" id="767434.Fraau_1573"/>
<feature type="transmembrane region" description="Helical" evidence="1">
    <location>
        <begin position="45"/>
        <end position="65"/>
    </location>
</feature>
<dbReference type="InterPro" id="IPR003675">
    <property type="entry name" value="Rce1/LyrA-like_dom"/>
</dbReference>